<evidence type="ECO:0000313" key="2">
    <source>
        <dbReference type="EMBL" id="KAK7501323.1"/>
    </source>
</evidence>
<protein>
    <submittedName>
        <fullName evidence="2">Uncharacterized protein</fullName>
    </submittedName>
</protein>
<comment type="caution">
    <text evidence="2">The sequence shown here is derived from an EMBL/GenBank/DDBJ whole genome shotgun (WGS) entry which is preliminary data.</text>
</comment>
<name>A0ABD0LPB7_9CAEN</name>
<keyword evidence="3" id="KW-1185">Reference proteome</keyword>
<sequence length="102" mass="11596">MGRPRKYCDDGRAIICDFFKLAKRLGNDLTDVSHRLSRVTVGAKFKLIQYSPAYPLCRAVAFRLSKCKRSLRSVSSIGRGSQPDRRKFHNPSGRFYRDGASL</sequence>
<gene>
    <name evidence="2" type="ORF">BaRGS_00007448</name>
</gene>
<dbReference type="Proteomes" id="UP001519460">
    <property type="component" value="Unassembled WGS sequence"/>
</dbReference>
<accession>A0ABD0LPB7</accession>
<dbReference type="EMBL" id="JACVVK020000032">
    <property type="protein sequence ID" value="KAK7501323.1"/>
    <property type="molecule type" value="Genomic_DNA"/>
</dbReference>
<proteinExistence type="predicted"/>
<dbReference type="AlphaFoldDB" id="A0ABD0LPB7"/>
<organism evidence="2 3">
    <name type="scientific">Batillaria attramentaria</name>
    <dbReference type="NCBI Taxonomy" id="370345"/>
    <lineage>
        <taxon>Eukaryota</taxon>
        <taxon>Metazoa</taxon>
        <taxon>Spiralia</taxon>
        <taxon>Lophotrochozoa</taxon>
        <taxon>Mollusca</taxon>
        <taxon>Gastropoda</taxon>
        <taxon>Caenogastropoda</taxon>
        <taxon>Sorbeoconcha</taxon>
        <taxon>Cerithioidea</taxon>
        <taxon>Batillariidae</taxon>
        <taxon>Batillaria</taxon>
    </lineage>
</organism>
<evidence type="ECO:0000313" key="3">
    <source>
        <dbReference type="Proteomes" id="UP001519460"/>
    </source>
</evidence>
<evidence type="ECO:0000256" key="1">
    <source>
        <dbReference type="SAM" id="MobiDB-lite"/>
    </source>
</evidence>
<feature type="region of interest" description="Disordered" evidence="1">
    <location>
        <begin position="75"/>
        <end position="102"/>
    </location>
</feature>
<reference evidence="2 3" key="1">
    <citation type="journal article" date="2023" name="Sci. Data">
        <title>Genome assembly of the Korean intertidal mud-creeper Batillaria attramentaria.</title>
        <authorList>
            <person name="Patra A.K."/>
            <person name="Ho P.T."/>
            <person name="Jun S."/>
            <person name="Lee S.J."/>
            <person name="Kim Y."/>
            <person name="Won Y.J."/>
        </authorList>
    </citation>
    <scope>NUCLEOTIDE SEQUENCE [LARGE SCALE GENOMIC DNA]</scope>
    <source>
        <strain evidence="2">Wonlab-2016</strain>
    </source>
</reference>